<comment type="subcellular location">
    <subcellularLocation>
        <location evidence="2 9">Cytoplasm</location>
    </subcellularLocation>
</comment>
<dbReference type="Pfam" id="PF00571">
    <property type="entry name" value="CBS"/>
    <property type="match status" value="2"/>
</dbReference>
<dbReference type="OrthoDB" id="449052at2759"/>
<feature type="compositionally biased region" description="Low complexity" evidence="11">
    <location>
        <begin position="464"/>
        <end position="476"/>
    </location>
</feature>
<dbReference type="InterPro" id="IPR000644">
    <property type="entry name" value="CBS_dom"/>
</dbReference>
<organism evidence="13 14">
    <name type="scientific">Phialocephala subalpina</name>
    <dbReference type="NCBI Taxonomy" id="576137"/>
    <lineage>
        <taxon>Eukaryota</taxon>
        <taxon>Fungi</taxon>
        <taxon>Dikarya</taxon>
        <taxon>Ascomycota</taxon>
        <taxon>Pezizomycotina</taxon>
        <taxon>Leotiomycetes</taxon>
        <taxon>Helotiales</taxon>
        <taxon>Mollisiaceae</taxon>
        <taxon>Phialocephala</taxon>
        <taxon>Phialocephala fortinii species complex</taxon>
    </lineage>
</organism>
<dbReference type="PANTHER" id="PTHR13780">
    <property type="entry name" value="AMP-ACTIVATED PROTEIN KINASE, GAMMA REGULATORY SUBUNIT"/>
    <property type="match status" value="1"/>
</dbReference>
<sequence length="484" mass="52001">MADPAPHLDPPLRKSTASPSQLPNNGATISHRSSFADNMRQSPRSQRHPSFTQAAVQELLNHPPAAKTNDPRFAGRDWRQIHVGELIDKNEVKWAELDDSVEQATKARASCLLVDLGPPNVILLREKSSDTVALGTFDYSDLNAYLLVVVGLANPEGEQVEIFDTLAKKGREGVSIPVRDVQTLAKKEPLVTLPESADLSKAIEHFGSGVHRILVCKDGTTEVIGILSQLKLVRFLWDNGASFSAIDALYPMILRDLHIGTPQTICINGDKSLSDALQLMSDEGLTSVAVVDNAFNVVGNISTADVKLLTNSSSLPLLKSTCIHFISVILSERGIGDGKDSFPVFHVNPYSTLAHTVAKLVATRSHRMWVVESASPSPSAPATPLATPSITQAFHSSPASSTPASPSLSNTFPAVSAAALPGARISGRLTGVISLTDILNLFARQSGLNPLSPNDQRARRRRSSSSSVRPSFDSARNSSVELRR</sequence>
<dbReference type="PANTHER" id="PTHR13780:SF36">
    <property type="entry name" value="CBS DOMAIN-CONTAINING PROTEIN"/>
    <property type="match status" value="1"/>
</dbReference>
<evidence type="ECO:0000256" key="9">
    <source>
        <dbReference type="PIRNR" id="PIRNR018148"/>
    </source>
</evidence>
<dbReference type="Gene3D" id="3.10.580.10">
    <property type="entry name" value="CBS-domain"/>
    <property type="match status" value="2"/>
</dbReference>
<evidence type="ECO:0000256" key="7">
    <source>
        <dbReference type="ARBA" id="ARBA00022737"/>
    </source>
</evidence>
<evidence type="ECO:0000256" key="2">
    <source>
        <dbReference type="ARBA" id="ARBA00004496"/>
    </source>
</evidence>
<evidence type="ECO:0000256" key="5">
    <source>
        <dbReference type="ARBA" id="ARBA00020584"/>
    </source>
</evidence>
<keyword evidence="7" id="KW-0677">Repeat</keyword>
<dbReference type="CDD" id="cd02205">
    <property type="entry name" value="CBS_pair_SF"/>
    <property type="match status" value="1"/>
</dbReference>
<keyword evidence="8 10" id="KW-0129">CBS domain</keyword>
<accession>A0A1L7XGY5</accession>
<dbReference type="SUPFAM" id="SSF54631">
    <property type="entry name" value="CBS-domain pair"/>
    <property type="match status" value="2"/>
</dbReference>
<dbReference type="GO" id="GO:0005737">
    <property type="term" value="C:cytoplasm"/>
    <property type="evidence" value="ECO:0007669"/>
    <property type="project" value="UniProtKB-SubCell"/>
</dbReference>
<dbReference type="PIRSF" id="PIRSF018148">
    <property type="entry name" value="UCP018148_CBS_YBR214w"/>
    <property type="match status" value="1"/>
</dbReference>
<dbReference type="EMBL" id="FJOG01000026">
    <property type="protein sequence ID" value="CZR64309.1"/>
    <property type="molecule type" value="Genomic_DNA"/>
</dbReference>
<feature type="region of interest" description="Disordered" evidence="11">
    <location>
        <begin position="449"/>
        <end position="484"/>
    </location>
</feature>
<feature type="region of interest" description="Disordered" evidence="11">
    <location>
        <begin position="1"/>
        <end position="50"/>
    </location>
</feature>
<dbReference type="GO" id="GO:0030071">
    <property type="term" value="P:regulation of mitotic metaphase/anaphase transition"/>
    <property type="evidence" value="ECO:0007669"/>
    <property type="project" value="InterPro"/>
</dbReference>
<evidence type="ECO:0000313" key="14">
    <source>
        <dbReference type="Proteomes" id="UP000184330"/>
    </source>
</evidence>
<dbReference type="GO" id="GO:0004865">
    <property type="term" value="F:protein serine/threonine phosphatase inhibitor activity"/>
    <property type="evidence" value="ECO:0007669"/>
    <property type="project" value="TreeGrafter"/>
</dbReference>
<dbReference type="InterPro" id="IPR046342">
    <property type="entry name" value="CBS_dom_sf"/>
</dbReference>
<dbReference type="InterPro" id="IPR016711">
    <property type="entry name" value="Ssd23"/>
</dbReference>
<evidence type="ECO:0000256" key="1">
    <source>
        <dbReference type="ARBA" id="ARBA00002656"/>
    </source>
</evidence>
<feature type="domain" description="CBS" evidence="12">
    <location>
        <begin position="185"/>
        <end position="242"/>
    </location>
</feature>
<keyword evidence="14" id="KW-1185">Reference proteome</keyword>
<dbReference type="AlphaFoldDB" id="A0A1L7XGY5"/>
<dbReference type="InterPro" id="IPR050511">
    <property type="entry name" value="AMPK_gamma/SDS23_families"/>
</dbReference>
<evidence type="ECO:0000313" key="13">
    <source>
        <dbReference type="EMBL" id="CZR64309.1"/>
    </source>
</evidence>
<evidence type="ECO:0000259" key="12">
    <source>
        <dbReference type="PROSITE" id="PS51371"/>
    </source>
</evidence>
<reference evidence="13 14" key="1">
    <citation type="submission" date="2016-03" db="EMBL/GenBank/DDBJ databases">
        <authorList>
            <person name="Ploux O."/>
        </authorList>
    </citation>
    <scope>NUCLEOTIDE SEQUENCE [LARGE SCALE GENOMIC DNA]</scope>
    <source>
        <strain evidence="13 14">UAMH 11012</strain>
    </source>
</reference>
<dbReference type="SMART" id="SM00116">
    <property type="entry name" value="CBS"/>
    <property type="match status" value="3"/>
</dbReference>
<evidence type="ECO:0000256" key="3">
    <source>
        <dbReference type="ARBA" id="ARBA00006624"/>
    </source>
</evidence>
<proteinExistence type="inferred from homology"/>
<gene>
    <name evidence="13" type="ORF">PAC_14207</name>
</gene>
<evidence type="ECO:0000256" key="10">
    <source>
        <dbReference type="PROSITE-ProRule" id="PRU00703"/>
    </source>
</evidence>
<keyword evidence="6 9" id="KW-0963">Cytoplasm</keyword>
<evidence type="ECO:0000256" key="11">
    <source>
        <dbReference type="SAM" id="MobiDB-lite"/>
    </source>
</evidence>
<dbReference type="STRING" id="576137.A0A1L7XGY5"/>
<comment type="similarity">
    <text evidence="3 9">Belongs to the SDS23 family.</text>
</comment>
<feature type="domain" description="CBS" evidence="12">
    <location>
        <begin position="260"/>
        <end position="317"/>
    </location>
</feature>
<dbReference type="Proteomes" id="UP000184330">
    <property type="component" value="Unassembled WGS sequence"/>
</dbReference>
<evidence type="ECO:0000256" key="6">
    <source>
        <dbReference type="ARBA" id="ARBA00022490"/>
    </source>
</evidence>
<protein>
    <recommendedName>
        <fullName evidence="4">Protein SDS23</fullName>
    </recommendedName>
    <alternativeName>
        <fullName evidence="5">Protein sds23</fullName>
    </alternativeName>
</protein>
<dbReference type="PROSITE" id="PS51371">
    <property type="entry name" value="CBS"/>
    <property type="match status" value="2"/>
</dbReference>
<evidence type="ECO:0000256" key="4">
    <source>
        <dbReference type="ARBA" id="ARBA00014106"/>
    </source>
</evidence>
<feature type="compositionally biased region" description="Polar residues" evidence="11">
    <location>
        <begin position="15"/>
        <end position="50"/>
    </location>
</feature>
<name>A0A1L7XGY5_9HELO</name>
<dbReference type="GO" id="GO:0042149">
    <property type="term" value="P:cellular response to glucose starvation"/>
    <property type="evidence" value="ECO:0007669"/>
    <property type="project" value="UniProtKB-UniRule"/>
</dbReference>
<comment type="function">
    <text evidence="1 9">Involved in DNA replication and cell separation.</text>
</comment>
<evidence type="ECO:0000256" key="8">
    <source>
        <dbReference type="ARBA" id="ARBA00023122"/>
    </source>
</evidence>